<dbReference type="SUPFAM" id="SSF51445">
    <property type="entry name" value="(Trans)glycosidases"/>
    <property type="match status" value="1"/>
</dbReference>
<evidence type="ECO:0000313" key="11">
    <source>
        <dbReference type="EMBL" id="KAK4217142.1"/>
    </source>
</evidence>
<proteinExistence type="inferred from homology"/>
<dbReference type="EMBL" id="MU858062">
    <property type="protein sequence ID" value="KAK4217142.1"/>
    <property type="molecule type" value="Genomic_DNA"/>
</dbReference>
<evidence type="ECO:0000256" key="9">
    <source>
        <dbReference type="RuleBase" id="RU361209"/>
    </source>
</evidence>
<dbReference type="AlphaFoldDB" id="A0AAN6YI71"/>
<dbReference type="GO" id="GO:0031505">
    <property type="term" value="P:fungal-type cell wall organization"/>
    <property type="evidence" value="ECO:0007669"/>
    <property type="project" value="TreeGrafter"/>
</dbReference>
<protein>
    <recommendedName>
        <fullName evidence="9">1,3-beta-glucanosyltransferase</fullName>
        <ecNumber evidence="9">2.4.1.-</ecNumber>
    </recommendedName>
</protein>
<evidence type="ECO:0000313" key="12">
    <source>
        <dbReference type="Proteomes" id="UP001301769"/>
    </source>
</evidence>
<evidence type="ECO:0000256" key="10">
    <source>
        <dbReference type="SAM" id="MobiDB-lite"/>
    </source>
</evidence>
<feature type="compositionally biased region" description="Low complexity" evidence="10">
    <location>
        <begin position="402"/>
        <end position="459"/>
    </location>
</feature>
<dbReference type="EC" id="2.4.1.-" evidence="9"/>
<evidence type="ECO:0000256" key="2">
    <source>
        <dbReference type="ARBA" id="ARBA00007528"/>
    </source>
</evidence>
<keyword evidence="12" id="KW-1185">Reference proteome</keyword>
<dbReference type="Pfam" id="PF03198">
    <property type="entry name" value="Glyco_hydro_72"/>
    <property type="match status" value="1"/>
</dbReference>
<comment type="caution">
    <text evidence="11">The sequence shown here is derived from an EMBL/GenBank/DDBJ whole genome shotgun (WGS) entry which is preliminary data.</text>
</comment>
<evidence type="ECO:0000256" key="7">
    <source>
        <dbReference type="ARBA" id="ARBA00023180"/>
    </source>
</evidence>
<evidence type="ECO:0000256" key="4">
    <source>
        <dbReference type="ARBA" id="ARBA00022679"/>
    </source>
</evidence>
<evidence type="ECO:0000256" key="6">
    <source>
        <dbReference type="ARBA" id="ARBA00023136"/>
    </source>
</evidence>
<dbReference type="PANTHER" id="PTHR31468:SF5">
    <property type="entry name" value="1,3-BETA-GLUCANOSYLTRANSFERASE GAS5"/>
    <property type="match status" value="1"/>
</dbReference>
<name>A0AAN6YI71_9PEZI</name>
<evidence type="ECO:0000256" key="5">
    <source>
        <dbReference type="ARBA" id="ARBA00022729"/>
    </source>
</evidence>
<dbReference type="Gene3D" id="3.20.20.80">
    <property type="entry name" value="Glycosidases"/>
    <property type="match status" value="1"/>
</dbReference>
<comment type="subcellular location">
    <subcellularLocation>
        <location evidence="1 9">Cell membrane</location>
        <topology evidence="1 9">Lipid-anchor</topology>
        <topology evidence="1 9">GPI-anchor</topology>
    </subcellularLocation>
</comment>
<dbReference type="PANTHER" id="PTHR31468">
    <property type="entry name" value="1,3-BETA-GLUCANOSYLTRANSFERASE GAS1"/>
    <property type="match status" value="1"/>
</dbReference>
<dbReference type="InterPro" id="IPR017853">
    <property type="entry name" value="GH"/>
</dbReference>
<gene>
    <name evidence="11" type="ORF">QBC37DRAFT_415534</name>
</gene>
<keyword evidence="7" id="KW-0325">Glycoprotein</keyword>
<accession>A0AAN6YI71</accession>
<keyword evidence="3 9" id="KW-0336">GPI-anchor</keyword>
<dbReference type="GO" id="GO:0042124">
    <property type="term" value="F:1,3-beta-glucanosyltransferase activity"/>
    <property type="evidence" value="ECO:0007669"/>
    <property type="project" value="TreeGrafter"/>
</dbReference>
<comment type="function">
    <text evidence="9">Splits internally a 1,3-beta-glucan molecule and transfers the newly generated reducing end (the donor) to the non-reducing end of another 1,3-beta-glucan molecule (the acceptor) forming a 1,3-beta linkage, resulting in the elongation of 1,3-beta-glucan chains in the cell wall.</text>
</comment>
<reference evidence="11" key="2">
    <citation type="submission" date="2023-05" db="EMBL/GenBank/DDBJ databases">
        <authorList>
            <consortium name="Lawrence Berkeley National Laboratory"/>
            <person name="Steindorff A."/>
            <person name="Hensen N."/>
            <person name="Bonometti L."/>
            <person name="Westerberg I."/>
            <person name="Brannstrom I.O."/>
            <person name="Guillou S."/>
            <person name="Cros-Aarteil S."/>
            <person name="Calhoun S."/>
            <person name="Haridas S."/>
            <person name="Kuo A."/>
            <person name="Mondo S."/>
            <person name="Pangilinan J."/>
            <person name="Riley R."/>
            <person name="Labutti K."/>
            <person name="Andreopoulos B."/>
            <person name="Lipzen A."/>
            <person name="Chen C."/>
            <person name="Yanf M."/>
            <person name="Daum C."/>
            <person name="Ng V."/>
            <person name="Clum A."/>
            <person name="Ohm R."/>
            <person name="Martin F."/>
            <person name="Silar P."/>
            <person name="Natvig D."/>
            <person name="Lalanne C."/>
            <person name="Gautier V."/>
            <person name="Ament-Velasquez S.L."/>
            <person name="Kruys A."/>
            <person name="Hutchinson M.I."/>
            <person name="Powell A.J."/>
            <person name="Barry K."/>
            <person name="Miller A.N."/>
            <person name="Grigoriev I.V."/>
            <person name="Debuchy R."/>
            <person name="Gladieux P."/>
            <person name="Thoren M.H."/>
            <person name="Johannesson H."/>
        </authorList>
    </citation>
    <scope>NUCLEOTIDE SEQUENCE</scope>
    <source>
        <strain evidence="11">PSN293</strain>
    </source>
</reference>
<feature type="signal peptide" evidence="9">
    <location>
        <begin position="1"/>
        <end position="19"/>
    </location>
</feature>
<sequence length="489" mass="52015">MRSIVFATVWASLFSHLTASPTLTDPKHLSYKRSSMTPITIKGNAFWQGDKRFYVRGIDYQPGGSSGMEDPLANETVCKRDIAEFVKLGVNTIRVYMTDNSVSHDVCMGALADAGIYVIIDANNPLYSINRLNPEPSYNSEYLQSVFSTIDAFSKYDNTLAFFSGNEVVNDDIESTLAAVYVKATTRDMRQYIASRDHRKIPVGYSSADVNSNRIPLAHYMNCGPDDQRSDFYAFNDYSWCNTDMERSGWNQKVKQFTGYGIPIFLSEYGCNTNGPQRDFGEVKALMSDSMTHVYSGGLVYEYSAGPNMFGIVNITSGGADEMLDFDKYRSALAANPAPNGDGGCTLTSNSMPCPTKDANWLVDGTSLPPMPEKAKVFMANGAGTGPGLKGEGSQNAGDGDSNSGTTTAPAATATATTSASTSKASTSKSTSTSTSTSTSVTGSATTTTATPSSSKNAAGNSVGGPVSQGPFAVTGVFVAFAVIGTLLL</sequence>
<comment type="similarity">
    <text evidence="2 9">Belongs to the glycosyl hydrolase 72 family.</text>
</comment>
<dbReference type="Proteomes" id="UP001301769">
    <property type="component" value="Unassembled WGS sequence"/>
</dbReference>
<dbReference type="InterPro" id="IPR004886">
    <property type="entry name" value="Glucanosyltransferase"/>
</dbReference>
<dbReference type="GO" id="GO:0005886">
    <property type="term" value="C:plasma membrane"/>
    <property type="evidence" value="ECO:0007669"/>
    <property type="project" value="UniProtKB-SubCell"/>
</dbReference>
<feature type="chain" id="PRO_5042669377" description="1,3-beta-glucanosyltransferase" evidence="9">
    <location>
        <begin position="20"/>
        <end position="489"/>
    </location>
</feature>
<evidence type="ECO:0000256" key="1">
    <source>
        <dbReference type="ARBA" id="ARBA00004609"/>
    </source>
</evidence>
<keyword evidence="5 9" id="KW-0732">Signal</keyword>
<keyword evidence="8 9" id="KW-0449">Lipoprotein</keyword>
<dbReference type="GO" id="GO:0071970">
    <property type="term" value="P:fungal-type cell wall (1-&gt;3)-beta-D-glucan biosynthetic process"/>
    <property type="evidence" value="ECO:0007669"/>
    <property type="project" value="TreeGrafter"/>
</dbReference>
<keyword evidence="4 9" id="KW-0808">Transferase</keyword>
<organism evidence="11 12">
    <name type="scientific">Rhypophila decipiens</name>
    <dbReference type="NCBI Taxonomy" id="261697"/>
    <lineage>
        <taxon>Eukaryota</taxon>
        <taxon>Fungi</taxon>
        <taxon>Dikarya</taxon>
        <taxon>Ascomycota</taxon>
        <taxon>Pezizomycotina</taxon>
        <taxon>Sordariomycetes</taxon>
        <taxon>Sordariomycetidae</taxon>
        <taxon>Sordariales</taxon>
        <taxon>Naviculisporaceae</taxon>
        <taxon>Rhypophila</taxon>
    </lineage>
</organism>
<reference evidence="11" key="1">
    <citation type="journal article" date="2023" name="Mol. Phylogenet. Evol.">
        <title>Genome-scale phylogeny and comparative genomics of the fungal order Sordariales.</title>
        <authorList>
            <person name="Hensen N."/>
            <person name="Bonometti L."/>
            <person name="Westerberg I."/>
            <person name="Brannstrom I.O."/>
            <person name="Guillou S."/>
            <person name="Cros-Aarteil S."/>
            <person name="Calhoun S."/>
            <person name="Haridas S."/>
            <person name="Kuo A."/>
            <person name="Mondo S."/>
            <person name="Pangilinan J."/>
            <person name="Riley R."/>
            <person name="LaButti K."/>
            <person name="Andreopoulos B."/>
            <person name="Lipzen A."/>
            <person name="Chen C."/>
            <person name="Yan M."/>
            <person name="Daum C."/>
            <person name="Ng V."/>
            <person name="Clum A."/>
            <person name="Steindorff A."/>
            <person name="Ohm R.A."/>
            <person name="Martin F."/>
            <person name="Silar P."/>
            <person name="Natvig D.O."/>
            <person name="Lalanne C."/>
            <person name="Gautier V."/>
            <person name="Ament-Velasquez S.L."/>
            <person name="Kruys A."/>
            <person name="Hutchinson M.I."/>
            <person name="Powell A.J."/>
            <person name="Barry K."/>
            <person name="Miller A.N."/>
            <person name="Grigoriev I.V."/>
            <person name="Debuchy R."/>
            <person name="Gladieux P."/>
            <person name="Hiltunen Thoren M."/>
            <person name="Johannesson H."/>
        </authorList>
    </citation>
    <scope>NUCLEOTIDE SEQUENCE</scope>
    <source>
        <strain evidence="11">PSN293</strain>
    </source>
</reference>
<evidence type="ECO:0000256" key="8">
    <source>
        <dbReference type="ARBA" id="ARBA00023288"/>
    </source>
</evidence>
<evidence type="ECO:0000256" key="3">
    <source>
        <dbReference type="ARBA" id="ARBA00022622"/>
    </source>
</evidence>
<feature type="region of interest" description="Disordered" evidence="10">
    <location>
        <begin position="378"/>
        <end position="463"/>
    </location>
</feature>
<keyword evidence="6 9" id="KW-0472">Membrane</keyword>
<dbReference type="GO" id="GO:0098552">
    <property type="term" value="C:side of membrane"/>
    <property type="evidence" value="ECO:0007669"/>
    <property type="project" value="UniProtKB-KW"/>
</dbReference>